<keyword evidence="3" id="KW-1185">Reference proteome</keyword>
<comment type="caution">
    <text evidence="2">The sequence shown here is derived from an EMBL/GenBank/DDBJ whole genome shotgun (WGS) entry which is preliminary data.</text>
</comment>
<dbReference type="AlphaFoldDB" id="A0A917BMJ5"/>
<sequence length="335" mass="37127">MHTCGILEPIVIRIEIDTFSGRHNPSWELPDEQARALLAEFTAGRSALSTAPGPSRLGFRGLEVQIGDSARAKDYGLPHIFRIGDGQATDPDASRAIARRLLTAAPVLDGHPAVALEELAEIPFMPATDAGATDSKPQPGDTPLGTLEGEPDDEPEDDMRNALDEIAPGADVRNADLRQLRVAGCRAEIGPFMPDYWNDPNVIRRNNCYAYACNRRTDTRPQPGQINGMTLYDTLASTTLNAMVDGARTTSDCCSILEKPRWLVALVTYPDNARHWDYHWYRRLTRGRWGHKPGRTRATMYDNAGHLITDPQTCSRGRYTQFGGYFYIPRSMTIA</sequence>
<reference evidence="2" key="1">
    <citation type="journal article" date="2014" name="Int. J. Syst. Evol. Microbiol.">
        <title>Complete genome sequence of Corynebacterium casei LMG S-19264T (=DSM 44701T), isolated from a smear-ripened cheese.</title>
        <authorList>
            <consortium name="US DOE Joint Genome Institute (JGI-PGF)"/>
            <person name="Walter F."/>
            <person name="Albersmeier A."/>
            <person name="Kalinowski J."/>
            <person name="Ruckert C."/>
        </authorList>
    </citation>
    <scope>NUCLEOTIDE SEQUENCE</scope>
    <source>
        <strain evidence="2">CCM 7897</strain>
    </source>
</reference>
<protein>
    <submittedName>
        <fullName evidence="2">Uncharacterized protein</fullName>
    </submittedName>
</protein>
<feature type="region of interest" description="Disordered" evidence="1">
    <location>
        <begin position="127"/>
        <end position="159"/>
    </location>
</feature>
<organism evidence="2 3">
    <name type="scientific">Azorhizobium oxalatiphilum</name>
    <dbReference type="NCBI Taxonomy" id="980631"/>
    <lineage>
        <taxon>Bacteria</taxon>
        <taxon>Pseudomonadati</taxon>
        <taxon>Pseudomonadota</taxon>
        <taxon>Alphaproteobacteria</taxon>
        <taxon>Hyphomicrobiales</taxon>
        <taxon>Xanthobacteraceae</taxon>
        <taxon>Azorhizobium</taxon>
    </lineage>
</organism>
<evidence type="ECO:0000313" key="2">
    <source>
        <dbReference type="EMBL" id="GGF48549.1"/>
    </source>
</evidence>
<reference evidence="2" key="2">
    <citation type="submission" date="2020-09" db="EMBL/GenBank/DDBJ databases">
        <authorList>
            <person name="Sun Q."/>
            <person name="Sedlacek I."/>
        </authorList>
    </citation>
    <scope>NUCLEOTIDE SEQUENCE</scope>
    <source>
        <strain evidence="2">CCM 7897</strain>
    </source>
</reference>
<evidence type="ECO:0000313" key="3">
    <source>
        <dbReference type="Proteomes" id="UP000606044"/>
    </source>
</evidence>
<name>A0A917BMJ5_9HYPH</name>
<gene>
    <name evidence="2" type="ORF">GCM10007301_04780</name>
</gene>
<proteinExistence type="predicted"/>
<accession>A0A917BMJ5</accession>
<evidence type="ECO:0000256" key="1">
    <source>
        <dbReference type="SAM" id="MobiDB-lite"/>
    </source>
</evidence>
<dbReference type="EMBL" id="BMCT01000001">
    <property type="protein sequence ID" value="GGF48549.1"/>
    <property type="molecule type" value="Genomic_DNA"/>
</dbReference>
<dbReference type="Proteomes" id="UP000606044">
    <property type="component" value="Unassembled WGS sequence"/>
</dbReference>